<evidence type="ECO:0000256" key="2">
    <source>
        <dbReference type="ARBA" id="ARBA00022801"/>
    </source>
</evidence>
<evidence type="ECO:0000256" key="3">
    <source>
        <dbReference type="ARBA" id="ARBA00023295"/>
    </source>
</evidence>
<dbReference type="RefSeq" id="WP_027473888.1">
    <property type="nucleotide sequence ID" value="NZ_BAMD01000030.1"/>
</dbReference>
<protein>
    <submittedName>
        <fullName evidence="5">Exo-poly-alpha-D-galacturonosidase</fullName>
    </submittedName>
</protein>
<dbReference type="AlphaFoldDB" id="W7YMZ2"/>
<dbReference type="PROSITE" id="PS00502">
    <property type="entry name" value="POLYGALACTURONASE"/>
    <property type="match status" value="1"/>
</dbReference>
<dbReference type="InterPro" id="IPR012334">
    <property type="entry name" value="Pectin_lyas_fold"/>
</dbReference>
<name>W7YMZ2_9BACT</name>
<evidence type="ECO:0000256" key="4">
    <source>
        <dbReference type="RuleBase" id="RU361169"/>
    </source>
</evidence>
<keyword evidence="2 4" id="KW-0378">Hydrolase</keyword>
<organism evidence="5 6">
    <name type="scientific">Saccharicrinis fermentans DSM 9555 = JCM 21142</name>
    <dbReference type="NCBI Taxonomy" id="869213"/>
    <lineage>
        <taxon>Bacteria</taxon>
        <taxon>Pseudomonadati</taxon>
        <taxon>Bacteroidota</taxon>
        <taxon>Bacteroidia</taxon>
        <taxon>Marinilabiliales</taxon>
        <taxon>Marinilabiliaceae</taxon>
        <taxon>Saccharicrinis</taxon>
    </lineage>
</organism>
<dbReference type="GO" id="GO:0004650">
    <property type="term" value="F:polygalacturonase activity"/>
    <property type="evidence" value="ECO:0007669"/>
    <property type="project" value="InterPro"/>
</dbReference>
<dbReference type="InterPro" id="IPR051801">
    <property type="entry name" value="GH28_Enzymes"/>
</dbReference>
<sequence length="568" mass="62198">MTGIVKKVSGLVYLILITMVACNNPHSKQEANKWIYDGVEFQMPEVIEPVFGDYQVSIVDFNAVAGGQVLNTKAIEEAINDVVLHGGGTVIVPRGIWLTGPIVLKSNVNLHVQAGALVVFSPDKDLYPLVQTNFEGLNTVRCHSPIYGKDLENIAITGKGVIDGSGDAWRMVKKSKVTISQWKNLIASGGIVDDKGTTWYPSENFKLGAEISDMNVPRRFKELKEFEAIRDFLRPVMVSLVNCDKVLLDGPVFQNSPAWNIHPLMCKNLTVRNIDVRNPWYSQNGDGIDIESCKNTVLYNSTFDVGDDAICIKSGKDKDGRERGISNENLIVKNCIVYHGHGGVTVGSEMSGGVKNLHVSKCTFIGTDVGLRFKSTRGRGGIVEGIYISDVDMIHIPTNAISFNMYYGGLSVSESLAKKEDEEEDEEVPEVTEETPQFRDIHIKNVTCKGAQTAIYLQGLPEMNLENVTLKNLNMEAKNGLLCMDVKGVQMDGILLKTEVLPAVSFINVKDLVVQRLSVTGAEEGIFEISGDKTYAVSIELDPNLVLSDVVKIGDSVREGAVKAVVND</sequence>
<proteinExistence type="inferred from homology"/>
<dbReference type="SUPFAM" id="SSF51126">
    <property type="entry name" value="Pectin lyase-like"/>
    <property type="match status" value="1"/>
</dbReference>
<accession>W7YMZ2</accession>
<dbReference type="PROSITE" id="PS51257">
    <property type="entry name" value="PROKAR_LIPOPROTEIN"/>
    <property type="match status" value="1"/>
</dbReference>
<dbReference type="Gene3D" id="2.160.20.10">
    <property type="entry name" value="Single-stranded right-handed beta-helix, Pectin lyase-like"/>
    <property type="match status" value="1"/>
</dbReference>
<dbReference type="SMART" id="SM00710">
    <property type="entry name" value="PbH1"/>
    <property type="match status" value="6"/>
</dbReference>
<dbReference type="InterPro" id="IPR006626">
    <property type="entry name" value="PbH1"/>
</dbReference>
<evidence type="ECO:0000313" key="6">
    <source>
        <dbReference type="Proteomes" id="UP000019402"/>
    </source>
</evidence>
<dbReference type="Pfam" id="PF00295">
    <property type="entry name" value="Glyco_hydro_28"/>
    <property type="match status" value="1"/>
</dbReference>
<dbReference type="InterPro" id="IPR011050">
    <property type="entry name" value="Pectin_lyase_fold/virulence"/>
</dbReference>
<dbReference type="PANTHER" id="PTHR31339">
    <property type="entry name" value="PECTIN LYASE-RELATED"/>
    <property type="match status" value="1"/>
</dbReference>
<keyword evidence="6" id="KW-1185">Reference proteome</keyword>
<keyword evidence="3 4" id="KW-0326">Glycosidase</keyword>
<evidence type="ECO:0000313" key="5">
    <source>
        <dbReference type="EMBL" id="GAF03764.1"/>
    </source>
</evidence>
<dbReference type="PANTHER" id="PTHR31339:SF9">
    <property type="entry name" value="PLASMIN AND FIBRONECTIN-BINDING PROTEIN A"/>
    <property type="match status" value="1"/>
</dbReference>
<dbReference type="eggNOG" id="COG5434">
    <property type="taxonomic scope" value="Bacteria"/>
</dbReference>
<dbReference type="OrthoDB" id="9795222at2"/>
<comment type="similarity">
    <text evidence="1 4">Belongs to the glycosyl hydrolase 28 family.</text>
</comment>
<evidence type="ECO:0000256" key="1">
    <source>
        <dbReference type="ARBA" id="ARBA00008834"/>
    </source>
</evidence>
<gene>
    <name evidence="5" type="ORF">JCM21142_62445</name>
</gene>
<dbReference type="GO" id="GO:0005975">
    <property type="term" value="P:carbohydrate metabolic process"/>
    <property type="evidence" value="ECO:0007669"/>
    <property type="project" value="InterPro"/>
</dbReference>
<dbReference type="Proteomes" id="UP000019402">
    <property type="component" value="Unassembled WGS sequence"/>
</dbReference>
<dbReference type="EMBL" id="BAMD01000030">
    <property type="protein sequence ID" value="GAF03764.1"/>
    <property type="molecule type" value="Genomic_DNA"/>
</dbReference>
<dbReference type="STRING" id="869213.GCA_000517085_04737"/>
<dbReference type="InterPro" id="IPR000743">
    <property type="entry name" value="Glyco_hydro_28"/>
</dbReference>
<comment type="caution">
    <text evidence="5">The sequence shown here is derived from an EMBL/GenBank/DDBJ whole genome shotgun (WGS) entry which is preliminary data.</text>
</comment>
<reference evidence="5 6" key="1">
    <citation type="journal article" date="2014" name="Genome Announc.">
        <title>Draft Genome Sequence of Cytophaga fermentans JCM 21142T, a Facultative Anaerobe Isolated from Marine Mud.</title>
        <authorList>
            <person name="Starns D."/>
            <person name="Oshima K."/>
            <person name="Suda W."/>
            <person name="Iino T."/>
            <person name="Yuki M."/>
            <person name="Inoue J."/>
            <person name="Kitamura K."/>
            <person name="Iida T."/>
            <person name="Darby A."/>
            <person name="Hattori M."/>
            <person name="Ohkuma M."/>
        </authorList>
    </citation>
    <scope>NUCLEOTIDE SEQUENCE [LARGE SCALE GENOMIC DNA]</scope>
    <source>
        <strain evidence="5 6">JCM 21142</strain>
    </source>
</reference>